<evidence type="ECO:0000313" key="1">
    <source>
        <dbReference type="EMBL" id="VDM61627.1"/>
    </source>
</evidence>
<keyword evidence="2" id="KW-1185">Reference proteome</keyword>
<dbReference type="EMBL" id="UYYA01004399">
    <property type="protein sequence ID" value="VDM61627.1"/>
    <property type="molecule type" value="Genomic_DNA"/>
</dbReference>
<reference evidence="3" key="1">
    <citation type="submission" date="2017-02" db="UniProtKB">
        <authorList>
            <consortium name="WormBaseParasite"/>
        </authorList>
    </citation>
    <scope>IDENTIFICATION</scope>
</reference>
<protein>
    <submittedName>
        <fullName evidence="3">MADS-box domain-containing protein</fullName>
    </submittedName>
</protein>
<dbReference type="WBParaSite" id="ACOC_0001004101-mRNA-1">
    <property type="protein sequence ID" value="ACOC_0001004101-mRNA-1"/>
    <property type="gene ID" value="ACOC_0001004101"/>
</dbReference>
<gene>
    <name evidence="1" type="ORF">ACOC_LOCUS10042</name>
</gene>
<reference evidence="1 2" key="2">
    <citation type="submission" date="2018-11" db="EMBL/GenBank/DDBJ databases">
        <authorList>
            <consortium name="Pathogen Informatics"/>
        </authorList>
    </citation>
    <scope>NUCLEOTIDE SEQUENCE [LARGE SCALE GENOMIC DNA]</scope>
    <source>
        <strain evidence="1 2">Costa Rica</strain>
    </source>
</reference>
<dbReference type="OrthoDB" id="5806211at2759"/>
<dbReference type="Proteomes" id="UP000267027">
    <property type="component" value="Unassembled WGS sequence"/>
</dbReference>
<accession>A0A0R3PVH9</accession>
<evidence type="ECO:0000313" key="2">
    <source>
        <dbReference type="Proteomes" id="UP000267027"/>
    </source>
</evidence>
<sequence>MIKEDLKEGRAAVMVEAVEARKSIRKAHRIFANCKTEIIALRLPDGTVITSIKTMEQMIHGHYWNLYNSHVLLLSYKIKENEHVVPPVLTSEIRQAISSVKNRTTPGPGPNNIRMHEELFASSHKHTASALHAVPVWMQEPYSVEDQQDRVIVQEG</sequence>
<dbReference type="AlphaFoldDB" id="A0A0R3PVH9"/>
<name>A0A0R3PVH9_ANGCS</name>
<proteinExistence type="predicted"/>
<evidence type="ECO:0000313" key="3">
    <source>
        <dbReference type="WBParaSite" id="ACOC_0001004101-mRNA-1"/>
    </source>
</evidence>
<organism evidence="3">
    <name type="scientific">Angiostrongylus costaricensis</name>
    <name type="common">Nematode worm</name>
    <dbReference type="NCBI Taxonomy" id="334426"/>
    <lineage>
        <taxon>Eukaryota</taxon>
        <taxon>Metazoa</taxon>
        <taxon>Ecdysozoa</taxon>
        <taxon>Nematoda</taxon>
        <taxon>Chromadorea</taxon>
        <taxon>Rhabditida</taxon>
        <taxon>Rhabditina</taxon>
        <taxon>Rhabditomorpha</taxon>
        <taxon>Strongyloidea</taxon>
        <taxon>Metastrongylidae</taxon>
        <taxon>Angiostrongylus</taxon>
    </lineage>
</organism>